<dbReference type="RefSeq" id="WP_190432273.1">
    <property type="nucleotide sequence ID" value="NZ_JAMPKM010000012.1"/>
</dbReference>
<evidence type="ECO:0000256" key="5">
    <source>
        <dbReference type="ARBA" id="ARBA00022679"/>
    </source>
</evidence>
<dbReference type="CDD" id="cd00082">
    <property type="entry name" value="HisKA"/>
    <property type="match status" value="1"/>
</dbReference>
<dbReference type="Proteomes" id="UP001464891">
    <property type="component" value="Unassembled WGS sequence"/>
</dbReference>
<keyword evidence="10" id="KW-0812">Transmembrane</keyword>
<evidence type="ECO:0000259" key="11">
    <source>
        <dbReference type="PROSITE" id="PS50109"/>
    </source>
</evidence>
<comment type="caution">
    <text evidence="13">The sequence shown here is derived from an EMBL/GenBank/DDBJ whole genome shotgun (WGS) entry which is preliminary data.</text>
</comment>
<feature type="domain" description="Histidine kinase" evidence="11">
    <location>
        <begin position="337"/>
        <end position="583"/>
    </location>
</feature>
<keyword evidence="10" id="KW-0472">Membrane</keyword>
<dbReference type="Pfam" id="PF02518">
    <property type="entry name" value="HATPase_c"/>
    <property type="match status" value="1"/>
</dbReference>
<evidence type="ECO:0000256" key="8">
    <source>
        <dbReference type="SAM" id="Coils"/>
    </source>
</evidence>
<feature type="domain" description="HAMP" evidence="12">
    <location>
        <begin position="252"/>
        <end position="305"/>
    </location>
</feature>
<accession>A0ABV0JDP5</accession>
<dbReference type="SUPFAM" id="SSF55874">
    <property type="entry name" value="ATPase domain of HSP90 chaperone/DNA topoisomerase II/histidine kinase"/>
    <property type="match status" value="1"/>
</dbReference>
<dbReference type="PROSITE" id="PS50885">
    <property type="entry name" value="HAMP"/>
    <property type="match status" value="1"/>
</dbReference>
<sequence length="600" mass="66034">MATQPNSTNLAKADDNSAPALSAPPLNRLNRFFSVSAKINCGYALALSIAVIGTTVGLVQGHRAYEQARHQMDVADDEGGMLSSLQGGLLEIQTHQRELALQIAQPQAFQQTNQDLLGHVSGVQELLAELREFAQINNDVKLSAFLQQYGNTVEAYTRYLEAQISRIDLANLPPEEIPRVQQVLSGTVAAPETIEFHQFIHELAEYARTVRQKQAAADEEQSRATVLQAQIILASVGLSIAIAAILAFLTSRTISRPIESLTRVTQKITKESNFDLQAPITTRDEIGLLAVSFNQLVQRVKQLLEEQAAALEREREMQEAKLIQSEKMSSLGRMLAGVAHEINNPVNFIYGNLSHAHNYMEDLLKLLRTYETEISDPPPAIQDQIEDIDLEFLAEDLPKVLDSMKLGADRARQIVLSLKNFSRLDDTEPHPVNLHDCLDSTLLILNNRIKKDLVVTRNYGDLPVIEGFAGLLYQVFMNLLSNAIDALEEKPVEQGGRQITIVTQRLDTDRVMVKIIDNGMGMPPEVQAQVFDMFFTTKPRGVGTGMGLAISHQIIVEKHGGTLECHSTAGVGTEFAIALPIKSYPVESTAPVSAPSVAQV</sequence>
<gene>
    <name evidence="13" type="ORF">NC998_18815</name>
</gene>
<evidence type="ECO:0000313" key="13">
    <source>
        <dbReference type="EMBL" id="MEP0819156.1"/>
    </source>
</evidence>
<dbReference type="Gene3D" id="6.10.340.10">
    <property type="match status" value="1"/>
</dbReference>
<keyword evidence="4" id="KW-0597">Phosphoprotein</keyword>
<feature type="compositionally biased region" description="Polar residues" evidence="9">
    <location>
        <begin position="1"/>
        <end position="10"/>
    </location>
</feature>
<dbReference type="PANTHER" id="PTHR43065">
    <property type="entry name" value="SENSOR HISTIDINE KINASE"/>
    <property type="match status" value="1"/>
</dbReference>
<evidence type="ECO:0000256" key="9">
    <source>
        <dbReference type="SAM" id="MobiDB-lite"/>
    </source>
</evidence>
<reference evidence="13 14" key="1">
    <citation type="submission" date="2022-04" db="EMBL/GenBank/DDBJ databases">
        <title>Positive selection, recombination, and allopatry shape intraspecific diversity of widespread and dominant cyanobacteria.</title>
        <authorList>
            <person name="Wei J."/>
            <person name="Shu W."/>
            <person name="Hu C."/>
        </authorList>
    </citation>
    <scope>NUCLEOTIDE SEQUENCE [LARGE SCALE GENOMIC DNA]</scope>
    <source>
        <strain evidence="13 14">GB2-A4</strain>
    </source>
</reference>
<dbReference type="SMART" id="SM00387">
    <property type="entry name" value="HATPase_c"/>
    <property type="match status" value="1"/>
</dbReference>
<dbReference type="SUPFAM" id="SSF47384">
    <property type="entry name" value="Homodimeric domain of signal transducing histidine kinase"/>
    <property type="match status" value="1"/>
</dbReference>
<dbReference type="Gene3D" id="3.30.565.10">
    <property type="entry name" value="Histidine kinase-like ATPase, C-terminal domain"/>
    <property type="match status" value="1"/>
</dbReference>
<keyword evidence="5" id="KW-0808">Transferase</keyword>
<dbReference type="SMART" id="SM00304">
    <property type="entry name" value="HAMP"/>
    <property type="match status" value="1"/>
</dbReference>
<dbReference type="InterPro" id="IPR003661">
    <property type="entry name" value="HisK_dim/P_dom"/>
</dbReference>
<evidence type="ECO:0000256" key="3">
    <source>
        <dbReference type="ARBA" id="ARBA00012438"/>
    </source>
</evidence>
<name>A0ABV0JDP5_9CYAN</name>
<feature type="transmembrane region" description="Helical" evidence="10">
    <location>
        <begin position="231"/>
        <end position="249"/>
    </location>
</feature>
<evidence type="ECO:0000259" key="12">
    <source>
        <dbReference type="PROSITE" id="PS50885"/>
    </source>
</evidence>
<dbReference type="SMART" id="SM00388">
    <property type="entry name" value="HisKA"/>
    <property type="match status" value="1"/>
</dbReference>
<keyword evidence="8" id="KW-0175">Coiled coil</keyword>
<proteinExistence type="predicted"/>
<evidence type="ECO:0000313" key="14">
    <source>
        <dbReference type="Proteomes" id="UP001464891"/>
    </source>
</evidence>
<keyword evidence="7" id="KW-0902">Two-component regulatory system</keyword>
<dbReference type="PROSITE" id="PS50109">
    <property type="entry name" value="HIS_KIN"/>
    <property type="match status" value="1"/>
</dbReference>
<comment type="subcellular location">
    <subcellularLocation>
        <location evidence="2">Membrane</location>
    </subcellularLocation>
</comment>
<dbReference type="InterPro" id="IPR036890">
    <property type="entry name" value="HATPase_C_sf"/>
</dbReference>
<evidence type="ECO:0000256" key="6">
    <source>
        <dbReference type="ARBA" id="ARBA00022777"/>
    </source>
</evidence>
<feature type="coiled-coil region" evidence="8">
    <location>
        <begin position="293"/>
        <end position="328"/>
    </location>
</feature>
<dbReference type="Gene3D" id="1.10.287.130">
    <property type="match status" value="1"/>
</dbReference>
<dbReference type="InterPro" id="IPR003660">
    <property type="entry name" value="HAMP_dom"/>
</dbReference>
<dbReference type="GO" id="GO:0016301">
    <property type="term" value="F:kinase activity"/>
    <property type="evidence" value="ECO:0007669"/>
    <property type="project" value="UniProtKB-KW"/>
</dbReference>
<dbReference type="CDD" id="cd06225">
    <property type="entry name" value="HAMP"/>
    <property type="match status" value="1"/>
</dbReference>
<dbReference type="EMBL" id="JAMPKM010000012">
    <property type="protein sequence ID" value="MEP0819156.1"/>
    <property type="molecule type" value="Genomic_DNA"/>
</dbReference>
<evidence type="ECO:0000256" key="2">
    <source>
        <dbReference type="ARBA" id="ARBA00004370"/>
    </source>
</evidence>
<dbReference type="InterPro" id="IPR036097">
    <property type="entry name" value="HisK_dim/P_sf"/>
</dbReference>
<evidence type="ECO:0000256" key="1">
    <source>
        <dbReference type="ARBA" id="ARBA00000085"/>
    </source>
</evidence>
<protein>
    <recommendedName>
        <fullName evidence="3">histidine kinase</fullName>
        <ecNumber evidence="3">2.7.13.3</ecNumber>
    </recommendedName>
</protein>
<evidence type="ECO:0000256" key="10">
    <source>
        <dbReference type="SAM" id="Phobius"/>
    </source>
</evidence>
<comment type="catalytic activity">
    <reaction evidence="1">
        <text>ATP + protein L-histidine = ADP + protein N-phospho-L-histidine.</text>
        <dbReference type="EC" id="2.7.13.3"/>
    </reaction>
</comment>
<keyword evidence="10" id="KW-1133">Transmembrane helix</keyword>
<dbReference type="PANTHER" id="PTHR43065:SF50">
    <property type="entry name" value="HISTIDINE KINASE"/>
    <property type="match status" value="1"/>
</dbReference>
<evidence type="ECO:0000256" key="7">
    <source>
        <dbReference type="ARBA" id="ARBA00023012"/>
    </source>
</evidence>
<feature type="region of interest" description="Disordered" evidence="9">
    <location>
        <begin position="1"/>
        <end position="20"/>
    </location>
</feature>
<dbReference type="SUPFAM" id="SSF158472">
    <property type="entry name" value="HAMP domain-like"/>
    <property type="match status" value="1"/>
</dbReference>
<organism evidence="13 14">
    <name type="scientific">Trichocoleus desertorum GB2-A4</name>
    <dbReference type="NCBI Taxonomy" id="2933944"/>
    <lineage>
        <taxon>Bacteria</taxon>
        <taxon>Bacillati</taxon>
        <taxon>Cyanobacteriota</taxon>
        <taxon>Cyanophyceae</taxon>
        <taxon>Leptolyngbyales</taxon>
        <taxon>Trichocoleusaceae</taxon>
        <taxon>Trichocoleus</taxon>
    </lineage>
</organism>
<keyword evidence="6 13" id="KW-0418">Kinase</keyword>
<keyword evidence="14" id="KW-1185">Reference proteome</keyword>
<dbReference type="InterPro" id="IPR005467">
    <property type="entry name" value="His_kinase_dom"/>
</dbReference>
<dbReference type="InterPro" id="IPR004358">
    <property type="entry name" value="Sig_transdc_His_kin-like_C"/>
</dbReference>
<dbReference type="EC" id="2.7.13.3" evidence="3"/>
<evidence type="ECO:0000256" key="4">
    <source>
        <dbReference type="ARBA" id="ARBA00022553"/>
    </source>
</evidence>
<dbReference type="InterPro" id="IPR003594">
    <property type="entry name" value="HATPase_dom"/>
</dbReference>
<dbReference type="Pfam" id="PF00672">
    <property type="entry name" value="HAMP"/>
    <property type="match status" value="1"/>
</dbReference>
<dbReference type="PRINTS" id="PR00344">
    <property type="entry name" value="BCTRLSENSOR"/>
</dbReference>